<dbReference type="KEGG" id="lak:106180336"/>
<evidence type="ECO:0000313" key="3">
    <source>
        <dbReference type="Proteomes" id="UP000085678"/>
    </source>
</evidence>
<dbReference type="GeneID" id="106180336"/>
<proteinExistence type="predicted"/>
<dbReference type="RefSeq" id="XP_013419749.1">
    <property type="nucleotide sequence ID" value="XM_013564295.2"/>
</dbReference>
<feature type="compositionally biased region" description="Low complexity" evidence="2">
    <location>
        <begin position="660"/>
        <end position="690"/>
    </location>
</feature>
<dbReference type="Proteomes" id="UP000085678">
    <property type="component" value="Unplaced"/>
</dbReference>
<keyword evidence="1" id="KW-0175">Coiled coil</keyword>
<name>A0A1S3KBD2_LINAN</name>
<dbReference type="OrthoDB" id="10068017at2759"/>
<protein>
    <submittedName>
        <fullName evidence="4">Uncharacterized protein LOC106180336 isoform X1</fullName>
    </submittedName>
</protein>
<evidence type="ECO:0000256" key="1">
    <source>
        <dbReference type="SAM" id="Coils"/>
    </source>
</evidence>
<gene>
    <name evidence="4" type="primary">LOC106180336</name>
</gene>
<organism evidence="3 4">
    <name type="scientific">Lingula anatina</name>
    <name type="common">Brachiopod</name>
    <name type="synonym">Lingula unguis</name>
    <dbReference type="NCBI Taxonomy" id="7574"/>
    <lineage>
        <taxon>Eukaryota</taxon>
        <taxon>Metazoa</taxon>
        <taxon>Spiralia</taxon>
        <taxon>Lophotrochozoa</taxon>
        <taxon>Brachiopoda</taxon>
        <taxon>Linguliformea</taxon>
        <taxon>Lingulata</taxon>
        <taxon>Lingulida</taxon>
        <taxon>Linguloidea</taxon>
        <taxon>Lingulidae</taxon>
        <taxon>Lingula</taxon>
    </lineage>
</organism>
<feature type="compositionally biased region" description="Basic residues" evidence="2">
    <location>
        <begin position="131"/>
        <end position="140"/>
    </location>
</feature>
<dbReference type="InParanoid" id="A0A1S3KBD2"/>
<dbReference type="AlphaFoldDB" id="A0A1S3KBD2"/>
<keyword evidence="3" id="KW-1185">Reference proteome</keyword>
<feature type="compositionally biased region" description="Low complexity" evidence="2">
    <location>
        <begin position="118"/>
        <end position="130"/>
    </location>
</feature>
<sequence length="845" mass="93254">MATDWANFNTNPMKSGMIVVHPISESSAISSSDTQDPQDVTADDSTAVNDEDDEDAFISVDSPVDASEMLFLYNPTPGGLSGVESDASSLPPQQTKKKKTTPQSGTRKSERSRRQKRSYSPAPGGSNSKGTGKRKKKSGGRKQDTPRKVIQVRAYDKAPDGKPFSCDICKSPYVCNPMNSKNRGGLPSKHQPMPRHKIDPATGNTLTLCNACGLAFERPRRPRPSKEKLQVPQETKEKYLDEAKTFALSLVEGLNDPDAEKLFCPSFKNKPCGCMQRYIMGTGDNMEESRKRASILLQVLKDAKRLSQEKCYDPVEITMTSTGKLKRSSKVGLGNGHKRSKNFEEFVLSNRRFLKEELKFCERATQRVLIYSNNFLHKRLKTDETGNRLEKNNLKTNTQLPLINISDLPKERCCMFSCVSIALTHPKLLEQWRERAQSGQMEARRVIAEMLTPSGGYRTNCYKFIQLVTGCSNGTMNKVNEQMKQTGGDRDPPEHGLKKYWKNHPKKKKQVAKINESGPAQQPERPLQVVNLFASGSGSNENPAQSILHQFGGENSLVTVLSQEDEQVTNAIQLESQRQQLLQLKKQIHQQQLQLQQQQNVLNQQLLQQQVIQQPTEGNPQNISAQTILLNLGQGSSEPVTTNSAQTLLTDQREGRQSRVSASASYAAPVSPNTISQQAQQLQSSQLMQGQTHSQIGGSIASNQTVVTLPDYLSAVGANVSISSFLQGSSLPSETESQSSQEPQEHLIETQNIGGVNYTTLYIQPSQSGIIQQLLTQGVEASTSGESANEEEEGALLQQQSGENITIHHDENGEDTVEPQTVQLSSDIVQLLAQQGIHVGTLPKT</sequence>
<evidence type="ECO:0000313" key="4">
    <source>
        <dbReference type="RefSeq" id="XP_013419749.1"/>
    </source>
</evidence>
<evidence type="ECO:0000256" key="2">
    <source>
        <dbReference type="SAM" id="MobiDB-lite"/>
    </source>
</evidence>
<dbReference type="STRING" id="7574.A0A1S3KBD2"/>
<feature type="compositionally biased region" description="Polar residues" evidence="2">
    <location>
        <begin position="33"/>
        <end position="48"/>
    </location>
</feature>
<reference evidence="4" key="1">
    <citation type="submission" date="2025-08" db="UniProtKB">
        <authorList>
            <consortium name="RefSeq"/>
        </authorList>
    </citation>
    <scope>IDENTIFICATION</scope>
    <source>
        <tissue evidence="4">Gonads</tissue>
    </source>
</reference>
<accession>A0A1S3KBD2</accession>
<feature type="coiled-coil region" evidence="1">
    <location>
        <begin position="571"/>
        <end position="601"/>
    </location>
</feature>
<feature type="region of interest" description="Disordered" evidence="2">
    <location>
        <begin position="24"/>
        <end position="156"/>
    </location>
</feature>
<feature type="region of interest" description="Disordered" evidence="2">
    <location>
        <begin position="647"/>
        <end position="690"/>
    </location>
</feature>